<dbReference type="AlphaFoldDB" id="A0A9P2TCF0"/>
<protein>
    <submittedName>
        <fullName evidence="1">Uncharacterized protein</fullName>
    </submittedName>
</protein>
<dbReference type="EMBL" id="AOSG01000005">
    <property type="protein sequence ID" value="EOR72667.1"/>
    <property type="molecule type" value="Genomic_DNA"/>
</dbReference>
<accession>A0A9P2TCF0</accession>
<reference evidence="1 2" key="1">
    <citation type="journal article" date="2013" name="Genome Announc.">
        <title>Draft Genome Sequence of the Lignocellulose Decomposer Thermobifida fusca Strain TM51.</title>
        <authorList>
            <person name="Toth A."/>
            <person name="Barna T."/>
            <person name="Nagy I."/>
            <person name="Horvath B."/>
            <person name="Nagy I."/>
            <person name="Tancsics A."/>
            <person name="Kriszt B."/>
            <person name="Baka E."/>
            <person name="Fekete C."/>
            <person name="Kukolya J."/>
        </authorList>
    </citation>
    <scope>NUCLEOTIDE SEQUENCE [LARGE SCALE GENOMIC DNA]</scope>
    <source>
        <strain evidence="1 2">TM51</strain>
    </source>
</reference>
<name>A0A9P2TCF0_THEFU</name>
<organism evidence="1 2">
    <name type="scientific">Thermobifida fusca TM51</name>
    <dbReference type="NCBI Taxonomy" id="1169414"/>
    <lineage>
        <taxon>Bacteria</taxon>
        <taxon>Bacillati</taxon>
        <taxon>Actinomycetota</taxon>
        <taxon>Actinomycetes</taxon>
        <taxon>Streptosporangiales</taxon>
        <taxon>Nocardiopsidaceae</taxon>
        <taxon>Thermobifida</taxon>
    </lineage>
</organism>
<evidence type="ECO:0000313" key="1">
    <source>
        <dbReference type="EMBL" id="EOR72667.1"/>
    </source>
</evidence>
<proteinExistence type="predicted"/>
<dbReference type="Proteomes" id="UP000014184">
    <property type="component" value="Unassembled WGS sequence"/>
</dbReference>
<keyword evidence="2" id="KW-1185">Reference proteome</keyword>
<comment type="caution">
    <text evidence="1">The sequence shown here is derived from an EMBL/GenBank/DDBJ whole genome shotgun (WGS) entry which is preliminary data.</text>
</comment>
<evidence type="ECO:0000313" key="2">
    <source>
        <dbReference type="Proteomes" id="UP000014184"/>
    </source>
</evidence>
<gene>
    <name evidence="1" type="ORF">TM51_01368</name>
</gene>
<sequence length="37" mass="3964">MNVFVQQRSTSVLVTAVQIEVEEPCMLDSDHGDASAG</sequence>